<accession>A0ABX5N1K0</accession>
<protein>
    <recommendedName>
        <fullName evidence="3">DUF2785 domain-containing protein</fullName>
    </recommendedName>
</protein>
<evidence type="ECO:0008006" key="3">
    <source>
        <dbReference type="Google" id="ProtNLM"/>
    </source>
</evidence>
<dbReference type="InterPro" id="IPR021247">
    <property type="entry name" value="DUF2785"/>
</dbReference>
<reference evidence="1 2" key="1">
    <citation type="submission" date="2018-05" db="EMBL/GenBank/DDBJ databases">
        <title>Reference genomes for bee gut microbiota database.</title>
        <authorList>
            <person name="Ellegaard K.M."/>
        </authorList>
    </citation>
    <scope>NUCLEOTIDE SEQUENCE [LARGE SCALE GENOMIC DNA]</scope>
    <source>
        <strain evidence="1 2">ESL0184</strain>
    </source>
</reference>
<keyword evidence="2" id="KW-1185">Reference proteome</keyword>
<sequence length="289" mass="33872">MHKYEIISLSDKKEATELQKELEKLVNLDSGKITFDDSQIDYMLQNIGNLDPHLRDDVVYTLFARGFFENSFTSKQKAKIFTNFINSKNLFKGIDQPENDLIFLRTFSALLGSLILDDDKKHSILNATERKTLFNWSISYFKEEKDFRGYVKDKGWAHSVAHGSDFLGSTLSHPDFTTNNTADIFAIIETVFQNMQGPFIDDEEQRLAFAFFEGVHFGKIPTTEFNSFINCYNEKIYQQIAENDRISWYRLSSWLKLLQNWYFYFSNQSVKDNLLKKISKYNEQMGYQL</sequence>
<organism evidence="1 2">
    <name type="scientific">Lactobacillus melliventris</name>
    <dbReference type="NCBI Taxonomy" id="1218507"/>
    <lineage>
        <taxon>Bacteria</taxon>
        <taxon>Bacillati</taxon>
        <taxon>Bacillota</taxon>
        <taxon>Bacilli</taxon>
        <taxon>Lactobacillales</taxon>
        <taxon>Lactobacillaceae</taxon>
        <taxon>Lactobacillus</taxon>
    </lineage>
</organism>
<name>A0ABX5N1K0_9LACO</name>
<dbReference type="RefSeq" id="WP_110446436.1">
    <property type="nucleotide sequence ID" value="NZ_JAAEEB010000004.1"/>
</dbReference>
<comment type="caution">
    <text evidence="1">The sequence shown here is derived from an EMBL/GenBank/DDBJ whole genome shotgun (WGS) entry which is preliminary data.</text>
</comment>
<proteinExistence type="predicted"/>
<evidence type="ECO:0000313" key="1">
    <source>
        <dbReference type="EMBL" id="PXY85005.1"/>
    </source>
</evidence>
<dbReference type="Pfam" id="PF10978">
    <property type="entry name" value="DUF2785"/>
    <property type="match status" value="1"/>
</dbReference>
<evidence type="ECO:0000313" key="2">
    <source>
        <dbReference type="Proteomes" id="UP000247698"/>
    </source>
</evidence>
<dbReference type="EMBL" id="QGLG01000002">
    <property type="protein sequence ID" value="PXY85005.1"/>
    <property type="molecule type" value="Genomic_DNA"/>
</dbReference>
<dbReference type="Proteomes" id="UP000247698">
    <property type="component" value="Unassembled WGS sequence"/>
</dbReference>
<gene>
    <name evidence="1" type="ORF">DK873_07675</name>
</gene>